<gene>
    <name evidence="1" type="ORF">SAMN02746089_01440</name>
</gene>
<protein>
    <submittedName>
        <fullName evidence="1">Uncharacterized protein</fullName>
    </submittedName>
</protein>
<evidence type="ECO:0000313" key="1">
    <source>
        <dbReference type="EMBL" id="SHF18791.1"/>
    </source>
</evidence>
<dbReference type="EMBL" id="FQVH01000014">
    <property type="protein sequence ID" value="SHF18791.1"/>
    <property type="molecule type" value="Genomic_DNA"/>
</dbReference>
<dbReference type="Proteomes" id="UP000184088">
    <property type="component" value="Unassembled WGS sequence"/>
</dbReference>
<name>A0A1M4ZLA4_9THEO</name>
<organism evidence="1 2">
    <name type="scientific">Caldanaerobius fijiensis DSM 17918</name>
    <dbReference type="NCBI Taxonomy" id="1121256"/>
    <lineage>
        <taxon>Bacteria</taxon>
        <taxon>Bacillati</taxon>
        <taxon>Bacillota</taxon>
        <taxon>Clostridia</taxon>
        <taxon>Thermoanaerobacterales</taxon>
        <taxon>Thermoanaerobacteraceae</taxon>
        <taxon>Caldanaerobius</taxon>
    </lineage>
</organism>
<proteinExistence type="predicted"/>
<sequence>MNNHFRNFLVKLLWTGKPTSKGVRFLLLIVEALSFRGREKSQQISEKDVQKAIEAIQQIRKRRNLIIMLT</sequence>
<dbReference type="STRING" id="1121256.SAMN02746089_01440"/>
<accession>A0A1M4ZLA4</accession>
<dbReference type="AlphaFoldDB" id="A0A1M4ZLA4"/>
<reference evidence="1 2" key="1">
    <citation type="submission" date="2016-11" db="EMBL/GenBank/DDBJ databases">
        <authorList>
            <person name="Jaros S."/>
            <person name="Januszkiewicz K."/>
            <person name="Wedrychowicz H."/>
        </authorList>
    </citation>
    <scope>NUCLEOTIDE SEQUENCE [LARGE SCALE GENOMIC DNA]</scope>
    <source>
        <strain evidence="1 2">DSM 17918</strain>
    </source>
</reference>
<evidence type="ECO:0000313" key="2">
    <source>
        <dbReference type="Proteomes" id="UP000184088"/>
    </source>
</evidence>
<keyword evidence="2" id="KW-1185">Reference proteome</keyword>